<dbReference type="EMBL" id="BTSY01000006">
    <property type="protein sequence ID" value="GMT32211.1"/>
    <property type="molecule type" value="Genomic_DNA"/>
</dbReference>
<dbReference type="Pfam" id="PF03473">
    <property type="entry name" value="MOSC"/>
    <property type="match status" value="1"/>
</dbReference>
<evidence type="ECO:0000259" key="5">
    <source>
        <dbReference type="PROSITE" id="PS51340"/>
    </source>
</evidence>
<dbReference type="InterPro" id="IPR015421">
    <property type="entry name" value="PyrdxlP-dep_Trfase_major"/>
</dbReference>
<protein>
    <recommendedName>
        <fullName evidence="5">MOSC domain-containing protein</fullName>
    </recommendedName>
</protein>
<dbReference type="PANTHER" id="PTHR14237">
    <property type="entry name" value="MOLYBDOPTERIN COFACTOR SULFURASE MOSC"/>
    <property type="match status" value="1"/>
</dbReference>
<dbReference type="HAMAP" id="MF_03050">
    <property type="entry name" value="MOCOS"/>
    <property type="match status" value="1"/>
</dbReference>
<dbReference type="GO" id="GO:0008265">
    <property type="term" value="F:molybdenum cofactor sulfurtransferase activity"/>
    <property type="evidence" value="ECO:0007669"/>
    <property type="project" value="InterPro"/>
</dbReference>
<dbReference type="Gene3D" id="3.40.640.10">
    <property type="entry name" value="Type I PLP-dependent aspartate aminotransferase-like (Major domain)"/>
    <property type="match status" value="1"/>
</dbReference>
<dbReference type="PANTHER" id="PTHR14237:SF80">
    <property type="entry name" value="MOLYBDENUM COFACTOR SULFURASE"/>
    <property type="match status" value="1"/>
</dbReference>
<dbReference type="SUPFAM" id="SSF141673">
    <property type="entry name" value="MOSC N-terminal domain-like"/>
    <property type="match status" value="1"/>
</dbReference>
<evidence type="ECO:0000313" key="6">
    <source>
        <dbReference type="EMBL" id="GMT32211.1"/>
    </source>
</evidence>
<dbReference type="GO" id="GO:0030151">
    <property type="term" value="F:molybdenum ion binding"/>
    <property type="evidence" value="ECO:0007669"/>
    <property type="project" value="InterPro"/>
</dbReference>
<dbReference type="SUPFAM" id="SSF50800">
    <property type="entry name" value="PK beta-barrel domain-like"/>
    <property type="match status" value="1"/>
</dbReference>
<name>A0AAV5WMK9_9BILA</name>
<dbReference type="InterPro" id="IPR028886">
    <property type="entry name" value="MoCo_sulfurase"/>
</dbReference>
<organism evidence="6 7">
    <name type="scientific">Pristionchus fissidentatus</name>
    <dbReference type="NCBI Taxonomy" id="1538716"/>
    <lineage>
        <taxon>Eukaryota</taxon>
        <taxon>Metazoa</taxon>
        <taxon>Ecdysozoa</taxon>
        <taxon>Nematoda</taxon>
        <taxon>Chromadorea</taxon>
        <taxon>Rhabditida</taxon>
        <taxon>Rhabditina</taxon>
        <taxon>Diplogasteromorpha</taxon>
        <taxon>Diplogasteroidea</taxon>
        <taxon>Neodiplogasteridae</taxon>
        <taxon>Pristionchus</taxon>
    </lineage>
</organism>
<feature type="compositionally biased region" description="Basic and acidic residues" evidence="4">
    <location>
        <begin position="527"/>
        <end position="540"/>
    </location>
</feature>
<feature type="non-terminal residue" evidence="6">
    <location>
        <position position="1"/>
    </location>
</feature>
<feature type="region of interest" description="Disordered" evidence="4">
    <location>
        <begin position="525"/>
        <end position="547"/>
    </location>
</feature>
<keyword evidence="2" id="KW-0663">Pyridoxal phosphate</keyword>
<evidence type="ECO:0000256" key="1">
    <source>
        <dbReference type="ARBA" id="ARBA00022679"/>
    </source>
</evidence>
<dbReference type="InterPro" id="IPR000192">
    <property type="entry name" value="Aminotrans_V_dom"/>
</dbReference>
<keyword evidence="7" id="KW-1185">Reference proteome</keyword>
<reference evidence="6" key="1">
    <citation type="submission" date="2023-10" db="EMBL/GenBank/DDBJ databases">
        <title>Genome assembly of Pristionchus species.</title>
        <authorList>
            <person name="Yoshida K."/>
            <person name="Sommer R.J."/>
        </authorList>
    </citation>
    <scope>NUCLEOTIDE SEQUENCE</scope>
    <source>
        <strain evidence="6">RS5133</strain>
    </source>
</reference>
<keyword evidence="1" id="KW-0808">Transferase</keyword>
<evidence type="ECO:0000256" key="3">
    <source>
        <dbReference type="ARBA" id="ARBA00023150"/>
    </source>
</evidence>
<dbReference type="Gene3D" id="3.90.1150.10">
    <property type="entry name" value="Aspartate Aminotransferase, domain 1"/>
    <property type="match status" value="1"/>
</dbReference>
<dbReference type="InterPro" id="IPR011037">
    <property type="entry name" value="Pyrv_Knase-like_insert_dom_sf"/>
</dbReference>
<feature type="domain" description="MOSC" evidence="5">
    <location>
        <begin position="581"/>
        <end position="730"/>
    </location>
</feature>
<dbReference type="PROSITE" id="PS51340">
    <property type="entry name" value="MOSC"/>
    <property type="match status" value="1"/>
</dbReference>
<dbReference type="Proteomes" id="UP001432322">
    <property type="component" value="Unassembled WGS sequence"/>
</dbReference>
<gene>
    <name evidence="6" type="ORF">PFISCL1PPCAC_23508</name>
</gene>
<comment type="caution">
    <text evidence="6">The sequence shown here is derived from an EMBL/GenBank/DDBJ whole genome shotgun (WGS) entry which is preliminary data.</text>
</comment>
<dbReference type="AlphaFoldDB" id="A0AAV5WMK9"/>
<dbReference type="InterPro" id="IPR015422">
    <property type="entry name" value="PyrdxlP-dep_Trfase_small"/>
</dbReference>
<dbReference type="GO" id="GO:0030170">
    <property type="term" value="F:pyridoxal phosphate binding"/>
    <property type="evidence" value="ECO:0007669"/>
    <property type="project" value="InterPro"/>
</dbReference>
<evidence type="ECO:0000256" key="2">
    <source>
        <dbReference type="ARBA" id="ARBA00022898"/>
    </source>
</evidence>
<accession>A0AAV5WMK9</accession>
<dbReference type="Pfam" id="PF00266">
    <property type="entry name" value="Aminotran_5"/>
    <property type="match status" value="1"/>
</dbReference>
<sequence length="734" mass="80784">SMAYCDYAGAALPSQAQLDSLHARLSTFPLANPHSRHAVSGNTAALVESARARIYAHLHTTPDDYDLVFTFNTTHSIHIIAESFVFPPKEQPAGDPHMVYSISDCRGPSYVYLLDSHTSVVGAREIVRDKVDTICCLDELPENWEEAKTTDSFRGLFVMTAMSNFCGRKYPLSAVEEAQKRGFSVVLDAASLVSSSPLRLDQCTPHFVVFSFYKMFGYPTGLAAMFIHRSARGLLNKRSFGGGTVTAYLPQQLYHADKDIFHRRFEEGTPNYFAMAALREGFEELDRCGGISAIHAHCDRIVRAAREMLRGKVHANGRPLCVLYEHEENPSSNSKGPTIAFNVRRHDGSWVGFIEVEKMADLFGIHLRTGCFCNAGACQKYLKLSNEELKANFESGKRCGDLVDLIDGRPVGAVRLSFGKASTMQDIDLISSMLSCCFVGGAVSTLRPPAIPLEMPIRARVDSLYVYPVKSCRGISVDSWSLSPSGLSFDRHFSIVSSDVTLTQKRVPRLCRIVPQIDFATSTLRLSSEDEKNEGEEKGIETPLTSSENGRIGSAAANIVCTSNIQSMDVGGPSVSDWLSDQLDFPACVLRRVEGGGSLSPSRSFSNDSPYLLVSYSSAAVISSTIGMEVDEYIRRFRPNIVVSGLPPFIEDEAEEINIDGHLFEVMGKCVRCEMICIDQSTGDKDPAALLALRESRKGEGITFGVYLRERESQSVTPRFISQGSNVILSRKHD</sequence>
<evidence type="ECO:0000313" key="7">
    <source>
        <dbReference type="Proteomes" id="UP001432322"/>
    </source>
</evidence>
<dbReference type="GO" id="GO:0006777">
    <property type="term" value="P:Mo-molybdopterin cofactor biosynthetic process"/>
    <property type="evidence" value="ECO:0007669"/>
    <property type="project" value="UniProtKB-KW"/>
</dbReference>
<keyword evidence="3" id="KW-0501">Molybdenum cofactor biosynthesis</keyword>
<dbReference type="InterPro" id="IPR005302">
    <property type="entry name" value="MoCF_Sase_C"/>
</dbReference>
<evidence type="ECO:0000256" key="4">
    <source>
        <dbReference type="SAM" id="MobiDB-lite"/>
    </source>
</evidence>
<proteinExistence type="inferred from homology"/>
<dbReference type="Pfam" id="PF03476">
    <property type="entry name" value="MOSC_N"/>
    <property type="match status" value="1"/>
</dbReference>
<dbReference type="InterPro" id="IPR015424">
    <property type="entry name" value="PyrdxlP-dep_Trfase"/>
</dbReference>
<dbReference type="SUPFAM" id="SSF53383">
    <property type="entry name" value="PLP-dependent transferases"/>
    <property type="match status" value="1"/>
</dbReference>
<dbReference type="InterPro" id="IPR005303">
    <property type="entry name" value="MOCOS_middle"/>
</dbReference>